<proteinExistence type="predicted"/>
<evidence type="ECO:0000313" key="1">
    <source>
        <dbReference type="EMBL" id="MBX52569.1"/>
    </source>
</evidence>
<accession>A0A2P2PD33</accession>
<organism evidence="1">
    <name type="scientific">Rhizophora mucronata</name>
    <name type="common">Asiatic mangrove</name>
    <dbReference type="NCBI Taxonomy" id="61149"/>
    <lineage>
        <taxon>Eukaryota</taxon>
        <taxon>Viridiplantae</taxon>
        <taxon>Streptophyta</taxon>
        <taxon>Embryophyta</taxon>
        <taxon>Tracheophyta</taxon>
        <taxon>Spermatophyta</taxon>
        <taxon>Magnoliopsida</taxon>
        <taxon>eudicotyledons</taxon>
        <taxon>Gunneridae</taxon>
        <taxon>Pentapetalae</taxon>
        <taxon>rosids</taxon>
        <taxon>fabids</taxon>
        <taxon>Malpighiales</taxon>
        <taxon>Rhizophoraceae</taxon>
        <taxon>Rhizophora</taxon>
    </lineage>
</organism>
<sequence>MDDLMILLFEYSTPNSIHQQNYWNIINWLKLRTRISIMLIRAKPENKSQAHP</sequence>
<name>A0A2P2PD33_RHIMU</name>
<reference evidence="1" key="1">
    <citation type="submission" date="2018-02" db="EMBL/GenBank/DDBJ databases">
        <title>Rhizophora mucronata_Transcriptome.</title>
        <authorList>
            <person name="Meera S.P."/>
            <person name="Sreeshan A."/>
            <person name="Augustine A."/>
        </authorList>
    </citation>
    <scope>NUCLEOTIDE SEQUENCE</scope>
    <source>
        <tissue evidence="1">Leaf</tissue>
    </source>
</reference>
<dbReference type="EMBL" id="GGEC01072085">
    <property type="protein sequence ID" value="MBX52569.1"/>
    <property type="molecule type" value="Transcribed_RNA"/>
</dbReference>
<dbReference type="AlphaFoldDB" id="A0A2P2PD33"/>
<protein>
    <submittedName>
        <fullName evidence="1">Uncharacterized protein</fullName>
    </submittedName>
</protein>